<feature type="compositionally biased region" description="Acidic residues" evidence="1">
    <location>
        <begin position="148"/>
        <end position="159"/>
    </location>
</feature>
<feature type="compositionally biased region" description="Polar residues" evidence="1">
    <location>
        <begin position="716"/>
        <end position="726"/>
    </location>
</feature>
<proteinExistence type="predicted"/>
<organism evidence="2 3">
    <name type="scientific">Bombardia bombarda</name>
    <dbReference type="NCBI Taxonomy" id="252184"/>
    <lineage>
        <taxon>Eukaryota</taxon>
        <taxon>Fungi</taxon>
        <taxon>Dikarya</taxon>
        <taxon>Ascomycota</taxon>
        <taxon>Pezizomycotina</taxon>
        <taxon>Sordariomycetes</taxon>
        <taxon>Sordariomycetidae</taxon>
        <taxon>Sordariales</taxon>
        <taxon>Lasiosphaeriaceae</taxon>
        <taxon>Bombardia</taxon>
    </lineage>
</organism>
<feature type="region of interest" description="Disordered" evidence="1">
    <location>
        <begin position="654"/>
        <end position="739"/>
    </location>
</feature>
<reference evidence="2" key="1">
    <citation type="submission" date="2023-06" db="EMBL/GenBank/DDBJ databases">
        <title>Genome-scale phylogeny and comparative genomics of the fungal order Sordariales.</title>
        <authorList>
            <consortium name="Lawrence Berkeley National Laboratory"/>
            <person name="Hensen N."/>
            <person name="Bonometti L."/>
            <person name="Westerberg I."/>
            <person name="Brannstrom I.O."/>
            <person name="Guillou S."/>
            <person name="Cros-Aarteil S."/>
            <person name="Calhoun S."/>
            <person name="Haridas S."/>
            <person name="Kuo A."/>
            <person name="Mondo S."/>
            <person name="Pangilinan J."/>
            <person name="Riley R."/>
            <person name="LaButti K."/>
            <person name="Andreopoulos B."/>
            <person name="Lipzen A."/>
            <person name="Chen C."/>
            <person name="Yanf M."/>
            <person name="Daum C."/>
            <person name="Ng V."/>
            <person name="Clum A."/>
            <person name="Steindorff A."/>
            <person name="Ohm R."/>
            <person name="Martin F."/>
            <person name="Silar P."/>
            <person name="Natvig D."/>
            <person name="Lalanne C."/>
            <person name="Gautier V."/>
            <person name="Ament-velasquez S.L."/>
            <person name="Kruys A."/>
            <person name="Hutchinson M.I."/>
            <person name="Powell A.J."/>
            <person name="Barry K."/>
            <person name="Miller A.N."/>
            <person name="Grigoriev I.V."/>
            <person name="Debuchy R."/>
            <person name="Gladieux P."/>
            <person name="Thoren M.H."/>
            <person name="Johannesson H."/>
        </authorList>
    </citation>
    <scope>NUCLEOTIDE SEQUENCE</scope>
    <source>
        <strain evidence="2">SMH3391-2</strain>
    </source>
</reference>
<feature type="compositionally biased region" description="Basic and acidic residues" evidence="1">
    <location>
        <begin position="683"/>
        <end position="699"/>
    </location>
</feature>
<name>A0AA39WTQ2_9PEZI</name>
<evidence type="ECO:0000313" key="3">
    <source>
        <dbReference type="Proteomes" id="UP001174934"/>
    </source>
</evidence>
<dbReference type="EMBL" id="JAULSR010000004">
    <property type="protein sequence ID" value="KAK0621438.1"/>
    <property type="molecule type" value="Genomic_DNA"/>
</dbReference>
<dbReference type="AlphaFoldDB" id="A0AA39WTQ2"/>
<feature type="compositionally biased region" description="Basic residues" evidence="1">
    <location>
        <begin position="111"/>
        <end position="137"/>
    </location>
</feature>
<dbReference type="Proteomes" id="UP001174934">
    <property type="component" value="Unassembled WGS sequence"/>
</dbReference>
<sequence>MAEQSQRRSSLVEGGVRRCTRADLPQIETILSRTIPTIHENTIIVAAASPSFDSASQNEDGWFLSDFYALNYLLKGATTDQTWLTAVDPERLLLNTQQHTSSDEEEEPYAQKKKGKEPEKKKFRKKSWKKKRSRRPKNNVPYFIGCPIEDEESENEDDEQFKREERTYLHGTPNRERKVVLSSDLLRSEISPVTVVEPARMIRRFIKQVKNASLRAKSADCPLLLLVFCHGNDKGELLLNDETKDIKKHLGLTVRQLKSVLQPGVAVTLLTSACSSGVWATTDRLNTWTMSAAPRGNYSLSIPLSSSHPRRACGSIFVAAAIEAIADASAHILEQDCSPSPDEPADSLTKTYNELCRTIVDTAIKPHLYTPIDHTQKSKHRFQFSARYDEWEASWTARSGIPLARFKERWAKLPTYPSTTSDEDMVTAGHLTGSAAECIDEMTEIIAHQRVYDMARLFRNLCPGDWRGGQDVAVYGILSDFLDKGRRARSSLQIANMILFRWDTCLRMDKFIEDERLQRPNDQICIMWDRDRYDVEMRRKFGSKEWYQRYDTAYSDILRPDMAEEMEGQPVRYASITPGGHQGRPFQRPLFYIASAIAESVLTEDRRSEVLQAYWDLVVKTTEFNRNCDKPSLEADNGFDNWLKLVSERIRNKLKHSKSSVSKDEKDAPSSSKKRGKATAPSRPRDQKQDEKPWIKRSDSSSSSMSEPTAEVPANKGNTDAPSSSKSRGKAPLLPQSQS</sequence>
<gene>
    <name evidence="2" type="ORF">B0T17DRAFT_641271</name>
</gene>
<accession>A0AA39WTQ2</accession>
<evidence type="ECO:0000313" key="2">
    <source>
        <dbReference type="EMBL" id="KAK0621438.1"/>
    </source>
</evidence>
<evidence type="ECO:0000256" key="1">
    <source>
        <dbReference type="SAM" id="MobiDB-lite"/>
    </source>
</evidence>
<feature type="region of interest" description="Disordered" evidence="1">
    <location>
        <begin position="95"/>
        <end position="161"/>
    </location>
</feature>
<keyword evidence="3" id="KW-1185">Reference proteome</keyword>
<protein>
    <submittedName>
        <fullName evidence="2">Uncharacterized protein</fullName>
    </submittedName>
</protein>
<comment type="caution">
    <text evidence="2">The sequence shown here is derived from an EMBL/GenBank/DDBJ whole genome shotgun (WGS) entry which is preliminary data.</text>
</comment>